<keyword evidence="4" id="KW-1185">Reference proteome</keyword>
<dbReference type="RefSeq" id="WP_169395664.1">
    <property type="nucleotide sequence ID" value="NZ_BAAAJH010000016.1"/>
</dbReference>
<dbReference type="InterPro" id="IPR036513">
    <property type="entry name" value="STAS_dom_sf"/>
</dbReference>
<protein>
    <submittedName>
        <fullName evidence="3">STAS domain-containing protein</fullName>
    </submittedName>
</protein>
<dbReference type="InterPro" id="IPR002645">
    <property type="entry name" value="STAS_dom"/>
</dbReference>
<comment type="caution">
    <text evidence="3">The sequence shown here is derived from an EMBL/GenBank/DDBJ whole genome shotgun (WGS) entry which is preliminary data.</text>
</comment>
<dbReference type="Pfam" id="PF01740">
    <property type="entry name" value="STAS"/>
    <property type="match status" value="1"/>
</dbReference>
<dbReference type="CDD" id="cd07043">
    <property type="entry name" value="STAS_anti-anti-sigma_factors"/>
    <property type="match status" value="1"/>
</dbReference>
<feature type="domain" description="STAS" evidence="2">
    <location>
        <begin position="35"/>
        <end position="148"/>
    </location>
</feature>
<reference evidence="3 4" key="1">
    <citation type="submission" date="2020-04" db="EMBL/GenBank/DDBJ databases">
        <authorList>
            <person name="Klaysubun C."/>
            <person name="Duangmal K."/>
            <person name="Lipun K."/>
        </authorList>
    </citation>
    <scope>NUCLEOTIDE SEQUENCE [LARGE SCALE GENOMIC DNA]</scope>
    <source>
        <strain evidence="3 4">JCM 11839</strain>
    </source>
</reference>
<dbReference type="PANTHER" id="PTHR33495">
    <property type="entry name" value="ANTI-SIGMA FACTOR ANTAGONIST TM_1081-RELATED-RELATED"/>
    <property type="match status" value="1"/>
</dbReference>
<accession>A0ABX1RDU7</accession>
<sequence>MVQEDGQPPSEGCREQPELPHRHQAQQAPPREQLMAVAVRDRPDAVILAVRGDVDGLTAPRLHDAISDAFERLDGRVLVVDLSEVGFLGSPGLHTLTTSAREAVEQRGYKPLRIVVDSSRPVVRPIERSGLDGFLELYHDVADALRDR</sequence>
<dbReference type="PANTHER" id="PTHR33495:SF2">
    <property type="entry name" value="ANTI-SIGMA FACTOR ANTAGONIST TM_1081-RELATED"/>
    <property type="match status" value="1"/>
</dbReference>
<feature type="compositionally biased region" description="Basic and acidic residues" evidence="1">
    <location>
        <begin position="12"/>
        <end position="21"/>
    </location>
</feature>
<dbReference type="SUPFAM" id="SSF52091">
    <property type="entry name" value="SpoIIaa-like"/>
    <property type="match status" value="1"/>
</dbReference>
<dbReference type="EMBL" id="JAAXKY010000026">
    <property type="protein sequence ID" value="NMH77590.1"/>
    <property type="molecule type" value="Genomic_DNA"/>
</dbReference>
<evidence type="ECO:0000313" key="3">
    <source>
        <dbReference type="EMBL" id="NMH77590.1"/>
    </source>
</evidence>
<evidence type="ECO:0000313" key="4">
    <source>
        <dbReference type="Proteomes" id="UP001296706"/>
    </source>
</evidence>
<evidence type="ECO:0000256" key="1">
    <source>
        <dbReference type="SAM" id="MobiDB-lite"/>
    </source>
</evidence>
<dbReference type="Gene3D" id="3.30.750.24">
    <property type="entry name" value="STAS domain"/>
    <property type="match status" value="1"/>
</dbReference>
<dbReference type="Proteomes" id="UP001296706">
    <property type="component" value="Unassembled WGS sequence"/>
</dbReference>
<proteinExistence type="predicted"/>
<evidence type="ECO:0000259" key="2">
    <source>
        <dbReference type="PROSITE" id="PS50801"/>
    </source>
</evidence>
<dbReference type="PROSITE" id="PS50801">
    <property type="entry name" value="STAS"/>
    <property type="match status" value="1"/>
</dbReference>
<gene>
    <name evidence="3" type="ORF">HF577_10905</name>
</gene>
<feature type="region of interest" description="Disordered" evidence="1">
    <location>
        <begin position="1"/>
        <end position="31"/>
    </location>
</feature>
<organism evidence="3 4">
    <name type="scientific">Pseudonocardia xinjiangensis</name>
    <dbReference type="NCBI Taxonomy" id="75289"/>
    <lineage>
        <taxon>Bacteria</taxon>
        <taxon>Bacillati</taxon>
        <taxon>Actinomycetota</taxon>
        <taxon>Actinomycetes</taxon>
        <taxon>Pseudonocardiales</taxon>
        <taxon>Pseudonocardiaceae</taxon>
        <taxon>Pseudonocardia</taxon>
    </lineage>
</organism>
<name>A0ABX1RDU7_9PSEU</name>